<evidence type="ECO:0000313" key="4">
    <source>
        <dbReference type="RefSeq" id="XP_035541719.1"/>
    </source>
</evidence>
<dbReference type="GO" id="GO:0007165">
    <property type="term" value="P:signal transduction"/>
    <property type="evidence" value="ECO:0000318"/>
    <property type="project" value="GO_Central"/>
</dbReference>
<gene>
    <name evidence="4" type="primary">LOC118344706</name>
</gene>
<dbReference type="GeneID" id="118344706"/>
<organism evidence="3 4">
    <name type="scientific">Juglans regia</name>
    <name type="common">English walnut</name>
    <dbReference type="NCBI Taxonomy" id="51240"/>
    <lineage>
        <taxon>Eukaryota</taxon>
        <taxon>Viridiplantae</taxon>
        <taxon>Streptophyta</taxon>
        <taxon>Embryophyta</taxon>
        <taxon>Tracheophyta</taxon>
        <taxon>Spermatophyta</taxon>
        <taxon>Magnoliopsida</taxon>
        <taxon>eudicotyledons</taxon>
        <taxon>Gunneridae</taxon>
        <taxon>Pentapetalae</taxon>
        <taxon>rosids</taxon>
        <taxon>fabids</taxon>
        <taxon>Fagales</taxon>
        <taxon>Juglandaceae</taxon>
        <taxon>Juglans</taxon>
    </lineage>
</organism>
<sequence>MAIQGASSSSFSPIFHWWTNDVFLSFRGEDTRQNFTAHLYDALLRKNINTYIDDKLPRGEKISPALLKAIESSKISIVILSKNYASSAWCLDELTKILECKKRKQQKVLPVFYNVNPTEVRHQRENFGKALTKLKDRFKHEMKVQRWKVALTEVANLSGFTLGDKYFTSTHSYAFIYKTRFDHNTSL</sequence>
<dbReference type="FunFam" id="3.40.50.10140:FF:000007">
    <property type="entry name" value="Disease resistance protein (TIR-NBS-LRR class)"/>
    <property type="match status" value="1"/>
</dbReference>
<dbReference type="InterPro" id="IPR000157">
    <property type="entry name" value="TIR_dom"/>
</dbReference>
<accession>A0A6P9E2I7</accession>
<keyword evidence="1" id="KW-0520">NAD</keyword>
<keyword evidence="3" id="KW-1185">Reference proteome</keyword>
<dbReference type="InterPro" id="IPR035897">
    <property type="entry name" value="Toll_tir_struct_dom_sf"/>
</dbReference>
<name>A0A6P9E2I7_JUGRE</name>
<protein>
    <submittedName>
        <fullName evidence="4">Disease resistance protein RUN1-like</fullName>
    </submittedName>
</protein>
<dbReference type="Pfam" id="PF01582">
    <property type="entry name" value="TIR"/>
    <property type="match status" value="1"/>
</dbReference>
<dbReference type="SUPFAM" id="SSF52200">
    <property type="entry name" value="Toll/Interleukin receptor TIR domain"/>
    <property type="match status" value="1"/>
</dbReference>
<dbReference type="KEGG" id="jre:118344706"/>
<dbReference type="AlphaFoldDB" id="A0A6P9E2I7"/>
<dbReference type="PANTHER" id="PTHR32009:SF146">
    <property type="entry name" value="TIR DOMAIN-CONTAINING PROTEIN"/>
    <property type="match status" value="1"/>
</dbReference>
<dbReference type="PROSITE" id="PS50104">
    <property type="entry name" value="TIR"/>
    <property type="match status" value="1"/>
</dbReference>
<evidence type="ECO:0000259" key="2">
    <source>
        <dbReference type="PROSITE" id="PS50104"/>
    </source>
</evidence>
<dbReference type="PANTHER" id="PTHR32009">
    <property type="entry name" value="TMV RESISTANCE PROTEIN N-LIKE"/>
    <property type="match status" value="1"/>
</dbReference>
<feature type="domain" description="TIR" evidence="2">
    <location>
        <begin position="18"/>
        <end position="187"/>
    </location>
</feature>
<proteinExistence type="predicted"/>
<evidence type="ECO:0000313" key="3">
    <source>
        <dbReference type="Proteomes" id="UP000235220"/>
    </source>
</evidence>
<dbReference type="GO" id="GO:0005634">
    <property type="term" value="C:nucleus"/>
    <property type="evidence" value="ECO:0000318"/>
    <property type="project" value="GO_Central"/>
</dbReference>
<dbReference type="Gene3D" id="3.40.50.10140">
    <property type="entry name" value="Toll/interleukin-1 receptor homology (TIR) domain"/>
    <property type="match status" value="1"/>
</dbReference>
<dbReference type="InParanoid" id="A0A6P9E2I7"/>
<reference evidence="4" key="1">
    <citation type="submission" date="2025-08" db="UniProtKB">
        <authorList>
            <consortium name="RefSeq"/>
        </authorList>
    </citation>
    <scope>IDENTIFICATION</scope>
    <source>
        <tissue evidence="4">Leaves</tissue>
    </source>
</reference>
<evidence type="ECO:0000256" key="1">
    <source>
        <dbReference type="ARBA" id="ARBA00023027"/>
    </source>
</evidence>
<dbReference type="SMART" id="SM00255">
    <property type="entry name" value="TIR"/>
    <property type="match status" value="1"/>
</dbReference>
<dbReference type="OrthoDB" id="1905256at2759"/>
<dbReference type="Proteomes" id="UP000235220">
    <property type="component" value="Chromosome 15"/>
</dbReference>
<dbReference type="RefSeq" id="XP_035541719.1">
    <property type="nucleotide sequence ID" value="XM_035685826.1"/>
</dbReference>